<dbReference type="AlphaFoldDB" id="A0A1A9HW79"/>
<sequence length="40" mass="4788">MKKKSSNEEEILLLKKVILICELYAFFSKEKIFYALISLY</sequence>
<accession>A0A1A9HW79</accession>
<keyword evidence="2" id="KW-1185">Reference proteome</keyword>
<proteinExistence type="predicted"/>
<reference evidence="1 2" key="1">
    <citation type="submission" date="2016-03" db="EMBL/GenBank/DDBJ databases">
        <title>Culture-independent genomics supports pathogen discovery for uncultivable bacteria within the genus Chlamydia.</title>
        <authorList>
            <person name="Taylor-Brown A."/>
            <person name="Bachmann N.L."/>
            <person name="Borel N."/>
            <person name="Polkinghorne A."/>
        </authorList>
    </citation>
    <scope>NUCLEOTIDE SEQUENCE [LARGE SCALE GENOMIC DNA]</scope>
    <source>
        <strain evidence="1 2">2742-308</strain>
    </source>
</reference>
<protein>
    <submittedName>
        <fullName evidence="1">Uncharacterized protein</fullName>
    </submittedName>
</protein>
<dbReference type="KEGG" id="csaz:Cs308_0191"/>
<evidence type="ECO:0000313" key="1">
    <source>
        <dbReference type="EMBL" id="ANH78362.1"/>
    </source>
</evidence>
<dbReference type="PATRIC" id="fig|1806891.3.peg.185"/>
<name>A0A1A9HW79_9CHLA</name>
<dbReference type="EMBL" id="CP014639">
    <property type="protein sequence ID" value="ANH78362.1"/>
    <property type="molecule type" value="Genomic_DNA"/>
</dbReference>
<evidence type="ECO:0000313" key="2">
    <source>
        <dbReference type="Proteomes" id="UP000078162"/>
    </source>
</evidence>
<dbReference type="STRING" id="1806891.Cs308_0191"/>
<dbReference type="Proteomes" id="UP000078162">
    <property type="component" value="Chromosome"/>
</dbReference>
<organism evidence="1 2">
    <name type="scientific">Candidatus Chlamydia sanziniae</name>
    <dbReference type="NCBI Taxonomy" id="1806891"/>
    <lineage>
        <taxon>Bacteria</taxon>
        <taxon>Pseudomonadati</taxon>
        <taxon>Chlamydiota</taxon>
        <taxon>Chlamydiia</taxon>
        <taxon>Chlamydiales</taxon>
        <taxon>Chlamydiaceae</taxon>
        <taxon>Chlamydia/Chlamydophila group</taxon>
        <taxon>Chlamydia</taxon>
    </lineage>
</organism>
<gene>
    <name evidence="1" type="ORF">Cs308_0191</name>
</gene>